<dbReference type="PIRSF" id="PIRSF002094">
    <property type="entry name" value="OMP26_Skp"/>
    <property type="match status" value="1"/>
</dbReference>
<dbReference type="GO" id="GO:0051082">
    <property type="term" value="F:unfolded protein binding"/>
    <property type="evidence" value="ECO:0007669"/>
    <property type="project" value="InterPro"/>
</dbReference>
<gene>
    <name evidence="5" type="ORF">G3580_10440</name>
</gene>
<dbReference type="SUPFAM" id="SSF111384">
    <property type="entry name" value="OmpH-like"/>
    <property type="match status" value="1"/>
</dbReference>
<dbReference type="AlphaFoldDB" id="A0A6C1B701"/>
<keyword evidence="6" id="KW-1185">Reference proteome</keyword>
<evidence type="ECO:0000256" key="4">
    <source>
        <dbReference type="SAM" id="SignalP"/>
    </source>
</evidence>
<evidence type="ECO:0000313" key="6">
    <source>
        <dbReference type="Proteomes" id="UP000501991"/>
    </source>
</evidence>
<evidence type="ECO:0000256" key="3">
    <source>
        <dbReference type="SAM" id="MobiDB-lite"/>
    </source>
</evidence>
<dbReference type="Gene3D" id="3.30.910.20">
    <property type="entry name" value="Skp domain"/>
    <property type="match status" value="1"/>
</dbReference>
<evidence type="ECO:0000256" key="2">
    <source>
        <dbReference type="PIRNR" id="PIRNR002094"/>
    </source>
</evidence>
<feature type="compositionally biased region" description="Basic and acidic residues" evidence="3">
    <location>
        <begin position="85"/>
        <end position="97"/>
    </location>
</feature>
<dbReference type="Pfam" id="PF03938">
    <property type="entry name" value="OmpH"/>
    <property type="match status" value="1"/>
</dbReference>
<proteinExistence type="inferred from homology"/>
<dbReference type="Proteomes" id="UP000501991">
    <property type="component" value="Chromosome"/>
</dbReference>
<dbReference type="InterPro" id="IPR024930">
    <property type="entry name" value="Skp_dom_sf"/>
</dbReference>
<comment type="similarity">
    <text evidence="2">Belongs to the skp family.</text>
</comment>
<evidence type="ECO:0000313" key="5">
    <source>
        <dbReference type="EMBL" id="QID18024.1"/>
    </source>
</evidence>
<organism evidence="5 6">
    <name type="scientific">Nitrogeniibacter mangrovi</name>
    <dbReference type="NCBI Taxonomy" id="2016596"/>
    <lineage>
        <taxon>Bacteria</taxon>
        <taxon>Pseudomonadati</taxon>
        <taxon>Pseudomonadota</taxon>
        <taxon>Betaproteobacteria</taxon>
        <taxon>Rhodocyclales</taxon>
        <taxon>Zoogloeaceae</taxon>
        <taxon>Nitrogeniibacter</taxon>
    </lineage>
</organism>
<name>A0A6C1B701_9RHOO</name>
<dbReference type="RefSeq" id="WP_228720632.1">
    <property type="nucleotide sequence ID" value="NZ_CP048836.1"/>
</dbReference>
<feature type="chain" id="PRO_5025447862" evidence="4">
    <location>
        <begin position="24"/>
        <end position="167"/>
    </location>
</feature>
<feature type="signal peptide" evidence="4">
    <location>
        <begin position="1"/>
        <end position="23"/>
    </location>
</feature>
<dbReference type="KEGG" id="azq:G3580_10440"/>
<dbReference type="PANTHER" id="PTHR35089:SF1">
    <property type="entry name" value="CHAPERONE PROTEIN SKP"/>
    <property type="match status" value="1"/>
</dbReference>
<dbReference type="GO" id="GO:0005829">
    <property type="term" value="C:cytosol"/>
    <property type="evidence" value="ECO:0007669"/>
    <property type="project" value="TreeGrafter"/>
</dbReference>
<feature type="region of interest" description="Disordered" evidence="3">
    <location>
        <begin position="78"/>
        <end position="97"/>
    </location>
</feature>
<dbReference type="SMART" id="SM00935">
    <property type="entry name" value="OmpH"/>
    <property type="match status" value="1"/>
</dbReference>
<accession>A0A6C1B701</accession>
<sequence>MKFSRVALIVGCALSLVAPAVMADSRIGFVNSDRVMRESTPAVQAQQRLEKEFSKRDGELQNMAKELQGMKADLEKNGLTLSASDRSKKEREFSDLNRDFQRRQREFREDLNQRRNEELATVLDRANKAVKAIAEREKYDIIFQEAVYASPAIDITDKVIKELDGAK</sequence>
<reference evidence="5 6" key="1">
    <citation type="submission" date="2020-02" db="EMBL/GenBank/DDBJ databases">
        <title>Nitrogenibacter mangrovi gen. nov., sp. nov. isolated from mangrove sediment, a denitrifying betaproteobacterium.</title>
        <authorList>
            <person name="Liao H."/>
            <person name="Tian Y."/>
        </authorList>
    </citation>
    <scope>NUCLEOTIDE SEQUENCE [LARGE SCALE GENOMIC DNA]</scope>
    <source>
        <strain evidence="5 6">M9-3-2</strain>
    </source>
</reference>
<dbReference type="GO" id="GO:0050821">
    <property type="term" value="P:protein stabilization"/>
    <property type="evidence" value="ECO:0007669"/>
    <property type="project" value="TreeGrafter"/>
</dbReference>
<keyword evidence="1 4" id="KW-0732">Signal</keyword>
<evidence type="ECO:0000256" key="1">
    <source>
        <dbReference type="ARBA" id="ARBA00022729"/>
    </source>
</evidence>
<protein>
    <submittedName>
        <fullName evidence="5">OmpH family outer membrane protein</fullName>
    </submittedName>
</protein>
<dbReference type="EMBL" id="CP048836">
    <property type="protein sequence ID" value="QID18024.1"/>
    <property type="molecule type" value="Genomic_DNA"/>
</dbReference>
<dbReference type="PANTHER" id="PTHR35089">
    <property type="entry name" value="CHAPERONE PROTEIN SKP"/>
    <property type="match status" value="1"/>
</dbReference>
<dbReference type="InterPro" id="IPR005632">
    <property type="entry name" value="Chaperone_Skp"/>
</dbReference>